<gene>
    <name evidence="1" type="ORF">PXEA_LOCUS24028</name>
</gene>
<accession>A0A3S5CLC8</accession>
<dbReference type="Proteomes" id="UP000784294">
    <property type="component" value="Unassembled WGS sequence"/>
</dbReference>
<organism evidence="1 2">
    <name type="scientific">Protopolystoma xenopodis</name>
    <dbReference type="NCBI Taxonomy" id="117903"/>
    <lineage>
        <taxon>Eukaryota</taxon>
        <taxon>Metazoa</taxon>
        <taxon>Spiralia</taxon>
        <taxon>Lophotrochozoa</taxon>
        <taxon>Platyhelminthes</taxon>
        <taxon>Monogenea</taxon>
        <taxon>Polyopisthocotylea</taxon>
        <taxon>Polystomatidea</taxon>
        <taxon>Polystomatidae</taxon>
        <taxon>Protopolystoma</taxon>
    </lineage>
</organism>
<dbReference type="AlphaFoldDB" id="A0A3S5CLC8"/>
<name>A0A3S5CLC8_9PLAT</name>
<proteinExistence type="predicted"/>
<dbReference type="EMBL" id="CAAALY010113488">
    <property type="protein sequence ID" value="VEL30588.1"/>
    <property type="molecule type" value="Genomic_DNA"/>
</dbReference>
<evidence type="ECO:0000313" key="2">
    <source>
        <dbReference type="Proteomes" id="UP000784294"/>
    </source>
</evidence>
<evidence type="ECO:0000313" key="1">
    <source>
        <dbReference type="EMBL" id="VEL30588.1"/>
    </source>
</evidence>
<sequence>MSELRSLSEMKLREAESRTKRVEASLIAATRRGHPAQSTAFIKPSPHAAVVTTVNVDSAPLSFSIPESMPIVSSHSLSSFGANLSLQMANFKSPDCIDTDSGEISADIADDGTKVPSTYSKISKEISASVHSCQSGMLESQRSSIPQNRLGFGAQSPINFRPPKSQHLRVGILKVESWCCLNFVLILWYSLFTMKAE</sequence>
<protein>
    <submittedName>
        <fullName evidence="1">Uncharacterized protein</fullName>
    </submittedName>
</protein>
<reference evidence="1" key="1">
    <citation type="submission" date="2018-11" db="EMBL/GenBank/DDBJ databases">
        <authorList>
            <consortium name="Pathogen Informatics"/>
        </authorList>
    </citation>
    <scope>NUCLEOTIDE SEQUENCE</scope>
</reference>
<keyword evidence="2" id="KW-1185">Reference proteome</keyword>
<comment type="caution">
    <text evidence="1">The sequence shown here is derived from an EMBL/GenBank/DDBJ whole genome shotgun (WGS) entry which is preliminary data.</text>
</comment>